<dbReference type="AlphaFoldDB" id="A0A803N0X3"/>
<keyword evidence="7 8" id="KW-0137">Centromere</keyword>
<feature type="coiled-coil region" evidence="9">
    <location>
        <begin position="274"/>
        <end position="346"/>
    </location>
</feature>
<evidence type="ECO:0000256" key="6">
    <source>
        <dbReference type="ARBA" id="ARBA00023306"/>
    </source>
</evidence>
<reference evidence="12" key="1">
    <citation type="journal article" date="2017" name="Nature">
        <title>The genome of Chenopodium quinoa.</title>
        <authorList>
            <person name="Jarvis D.E."/>
            <person name="Ho Y.S."/>
            <person name="Lightfoot D.J."/>
            <person name="Schmoeckel S.M."/>
            <person name="Li B."/>
            <person name="Borm T.J.A."/>
            <person name="Ohyanagi H."/>
            <person name="Mineta K."/>
            <person name="Michell C.T."/>
            <person name="Saber N."/>
            <person name="Kharbatia N.M."/>
            <person name="Rupper R.R."/>
            <person name="Sharp A.R."/>
            <person name="Dally N."/>
            <person name="Boughton B.A."/>
            <person name="Woo Y.H."/>
            <person name="Gao G."/>
            <person name="Schijlen E.G.W.M."/>
            <person name="Guo X."/>
            <person name="Momin A.A."/>
            <person name="Negrao S."/>
            <person name="Al-Babili S."/>
            <person name="Gehring C."/>
            <person name="Roessner U."/>
            <person name="Jung C."/>
            <person name="Murphy K."/>
            <person name="Arold S.T."/>
            <person name="Gojobori T."/>
            <person name="van der Linden C.G."/>
            <person name="van Loo E.N."/>
            <person name="Jellen E.N."/>
            <person name="Maughan P.J."/>
            <person name="Tester M."/>
        </authorList>
    </citation>
    <scope>NUCLEOTIDE SEQUENCE [LARGE SCALE GENOMIC DNA]</scope>
    <source>
        <strain evidence="12">cv. PI 614886</strain>
    </source>
</reference>
<dbReference type="Gramene" id="AUR62038607-RA">
    <property type="protein sequence ID" value="AUR62038607-RA:cds"/>
    <property type="gene ID" value="AUR62038607"/>
</dbReference>
<dbReference type="OrthoDB" id="7459479at2759"/>
<evidence type="ECO:0000256" key="7">
    <source>
        <dbReference type="ARBA" id="ARBA00023328"/>
    </source>
</evidence>
<evidence type="ECO:0000259" key="11">
    <source>
        <dbReference type="Pfam" id="PF03801"/>
    </source>
</evidence>
<dbReference type="GO" id="GO:0005634">
    <property type="term" value="C:nucleus"/>
    <property type="evidence" value="ECO:0007669"/>
    <property type="project" value="UniProtKB-SubCell"/>
</dbReference>
<dbReference type="PANTHER" id="PTHR46681:SF1">
    <property type="entry name" value="KINETOCHORE PROTEIN NDC80 HOMOLOG"/>
    <property type="match status" value="1"/>
</dbReference>
<keyword evidence="4 8" id="KW-0498">Mitosis</keyword>
<gene>
    <name evidence="12" type="primary">LOC110684915</name>
</gene>
<comment type="function">
    <text evidence="8">Acts as a component of the essential kinetochore-associated NDC80 complex, which is required for chromosome segregation and spindle checkpoint activity.</text>
</comment>
<dbReference type="GeneID" id="110684915"/>
<dbReference type="SMR" id="A0A803N0X3"/>
<dbReference type="RefSeq" id="XP_021717046.1">
    <property type="nucleotide sequence ID" value="XM_021861354.1"/>
</dbReference>
<dbReference type="EnsemblPlants" id="AUR62038607-RA">
    <property type="protein sequence ID" value="AUR62038607-RA:cds"/>
    <property type="gene ID" value="AUR62038607"/>
</dbReference>
<evidence type="ECO:0000256" key="8">
    <source>
        <dbReference type="RuleBase" id="RU368072"/>
    </source>
</evidence>
<dbReference type="GO" id="GO:0051315">
    <property type="term" value="P:attachment of mitotic spindle microtubules to kinetochore"/>
    <property type="evidence" value="ECO:0007669"/>
    <property type="project" value="UniProtKB-UniRule"/>
</dbReference>
<evidence type="ECO:0000256" key="3">
    <source>
        <dbReference type="ARBA" id="ARBA00022618"/>
    </source>
</evidence>
<accession>A0A803N0X3</accession>
<keyword evidence="8" id="KW-0539">Nucleus</keyword>
<evidence type="ECO:0000256" key="4">
    <source>
        <dbReference type="ARBA" id="ARBA00022776"/>
    </source>
</evidence>
<sequence length="582" mass="66142">MKPRGAATRPPPSDRESLRPPATPQFGGGGRDSDASLCSSRPSSSSFGIIATGRHPTDKQSMVRSINAYLASHGVSLSLSFKPLPSAKDVTEVLRFLLSRLDFSCNSGAAKRSLEDELFLILKCLNCPHKINKSALRAPAAPHAFPQMLAVIHWLVQLADYTDHLASDENTGRFSFMKDALMAYYVNSYLPYMKGDDEAVELLDKEFSEKMEREKELLASNLKALDDEVQKLESELEGLKSKPSEREMYESQSKDLKGDLRKFEEFIAQVRDGNSITQKALEEKEMELAAKEEEIKRTREENEELQKRVDAQKFNLRDAERMKRELQSVEREISEAEASRSSWEEKSWDLHATIAQKHKELEALSVECNQTLRRLKPAITKHGGDFQYVLNANGSTPAEVLGINYKYTLKPAIRACADEIKKSTTAKLEEFIALQQQSKELSNRIEAKRNRLAALQLHIDEREREFEVMRNQIEEYTSWCASEAQRIKEKIVAEEHNLEIMEQEATATLKAAELKLHEETRQSEKEIQLCAYELFALIDSVSRCKEYTEKKISDMKRGLSETAEFISNVYKNTLLPGFNTAV</sequence>
<keyword evidence="8" id="KW-0995">Kinetochore</keyword>
<dbReference type="GO" id="GO:0051301">
    <property type="term" value="P:cell division"/>
    <property type="evidence" value="ECO:0007669"/>
    <property type="project" value="UniProtKB-UniRule"/>
</dbReference>
<dbReference type="KEGG" id="cqi:110684915"/>
<dbReference type="OMA" id="NKSWLMT"/>
<proteinExistence type="inferred from homology"/>
<feature type="coiled-coil region" evidence="9">
    <location>
        <begin position="431"/>
        <end position="522"/>
    </location>
</feature>
<name>A0A803N0X3_CHEQI</name>
<evidence type="ECO:0000256" key="9">
    <source>
        <dbReference type="SAM" id="Coils"/>
    </source>
</evidence>
<feature type="region of interest" description="Disordered" evidence="10">
    <location>
        <begin position="1"/>
        <end position="41"/>
    </location>
</feature>
<dbReference type="InterPro" id="IPR038273">
    <property type="entry name" value="Ndc80_sf"/>
</dbReference>
<keyword evidence="13" id="KW-1185">Reference proteome</keyword>
<keyword evidence="6 8" id="KW-0131">Cell cycle</keyword>
<evidence type="ECO:0000256" key="1">
    <source>
        <dbReference type="ARBA" id="ARBA00007050"/>
    </source>
</evidence>
<dbReference type="Gene3D" id="1.10.418.30">
    <property type="entry name" value="Ncd80 complex, Ncd80 subunit"/>
    <property type="match status" value="1"/>
</dbReference>
<feature type="coiled-coil region" evidence="9">
    <location>
        <begin position="208"/>
        <end position="242"/>
    </location>
</feature>
<evidence type="ECO:0000256" key="10">
    <source>
        <dbReference type="SAM" id="MobiDB-lite"/>
    </source>
</evidence>
<evidence type="ECO:0000256" key="5">
    <source>
        <dbReference type="ARBA" id="ARBA00023054"/>
    </source>
</evidence>
<keyword evidence="5 9" id="KW-0175">Coiled coil</keyword>
<evidence type="ECO:0000313" key="13">
    <source>
        <dbReference type="Proteomes" id="UP000596660"/>
    </source>
</evidence>
<evidence type="ECO:0000313" key="12">
    <source>
        <dbReference type="EnsemblPlants" id="AUR62038607-RA:cds"/>
    </source>
</evidence>
<evidence type="ECO:0000256" key="2">
    <source>
        <dbReference type="ARBA" id="ARBA00022454"/>
    </source>
</evidence>
<protein>
    <recommendedName>
        <fullName evidence="8">Kinetochore protein NDC80</fullName>
    </recommendedName>
</protein>
<keyword evidence="2 8" id="KW-0158">Chromosome</keyword>
<dbReference type="InterPro" id="IPR055307">
    <property type="entry name" value="NDC80_plants"/>
</dbReference>
<organism evidence="12 13">
    <name type="scientific">Chenopodium quinoa</name>
    <name type="common">Quinoa</name>
    <dbReference type="NCBI Taxonomy" id="63459"/>
    <lineage>
        <taxon>Eukaryota</taxon>
        <taxon>Viridiplantae</taxon>
        <taxon>Streptophyta</taxon>
        <taxon>Embryophyta</taxon>
        <taxon>Tracheophyta</taxon>
        <taxon>Spermatophyta</taxon>
        <taxon>Magnoliopsida</taxon>
        <taxon>eudicotyledons</taxon>
        <taxon>Gunneridae</taxon>
        <taxon>Pentapetalae</taxon>
        <taxon>Caryophyllales</taxon>
        <taxon>Chenopodiaceae</taxon>
        <taxon>Chenopodioideae</taxon>
        <taxon>Atripliceae</taxon>
        <taxon>Chenopodium</taxon>
    </lineage>
</organism>
<dbReference type="Proteomes" id="UP000596660">
    <property type="component" value="Unplaced"/>
</dbReference>
<comment type="similarity">
    <text evidence="1 8">Belongs to the NDC80/HEC1 family.</text>
</comment>
<dbReference type="GO" id="GO:0031262">
    <property type="term" value="C:Ndc80 complex"/>
    <property type="evidence" value="ECO:0007669"/>
    <property type="project" value="UniProtKB-UniRule"/>
</dbReference>
<dbReference type="Pfam" id="PF03801">
    <property type="entry name" value="Ndc80_HEC"/>
    <property type="match status" value="1"/>
</dbReference>
<comment type="subunit">
    <text evidence="8">Component of the NDC80 complex.</text>
</comment>
<comment type="subcellular location">
    <subcellularLocation>
        <location evidence="8">Chromosome</location>
        <location evidence="8">Centromere</location>
        <location evidence="8">Kinetochore</location>
    </subcellularLocation>
    <subcellularLocation>
        <location evidence="8">Nucleus</location>
    </subcellularLocation>
</comment>
<reference evidence="12" key="2">
    <citation type="submission" date="2021-03" db="UniProtKB">
        <authorList>
            <consortium name="EnsemblPlants"/>
        </authorList>
    </citation>
    <scope>IDENTIFICATION</scope>
</reference>
<dbReference type="InterPro" id="IPR055260">
    <property type="entry name" value="Ndc80_CH"/>
</dbReference>
<feature type="domain" description="Kinetochore protein Ndc80 CH" evidence="11">
    <location>
        <begin position="58"/>
        <end position="164"/>
    </location>
</feature>
<keyword evidence="3 8" id="KW-0132">Cell division</keyword>
<dbReference type="PANTHER" id="PTHR46681">
    <property type="entry name" value="KINETOCHORE PROTEIN NDC80 HOMOLOG"/>
    <property type="match status" value="1"/>
</dbReference>